<name>A0A437DJH1_ORYJA</name>
<keyword evidence="5" id="KW-1133">Transmembrane helix</keyword>
<keyword evidence="2 6" id="KW-0732">Signal</keyword>
<evidence type="ECO:0000256" key="2">
    <source>
        <dbReference type="ARBA" id="ARBA00022729"/>
    </source>
</evidence>
<proteinExistence type="predicted"/>
<feature type="domain" description="Ig-like" evidence="7">
    <location>
        <begin position="116"/>
        <end position="194"/>
    </location>
</feature>
<reference evidence="8 9" key="1">
    <citation type="submission" date="2018-11" db="EMBL/GenBank/DDBJ databases">
        <authorList>
            <person name="Lopez-Roques C."/>
            <person name="Donnadieu C."/>
            <person name="Bouchez O."/>
            <person name="Klopp C."/>
            <person name="Cabau C."/>
            <person name="Zahm M."/>
        </authorList>
    </citation>
    <scope>NUCLEOTIDE SEQUENCE [LARGE SCALE GENOMIC DNA]</scope>
    <source>
        <strain evidence="8">RS831</strain>
        <tissue evidence="8">Whole body</tissue>
    </source>
</reference>
<reference evidence="8 9" key="2">
    <citation type="submission" date="2019-01" db="EMBL/GenBank/DDBJ databases">
        <title>A chromosome length genome reference of the Java medaka (oryzias javanicus).</title>
        <authorList>
            <person name="Herpin A."/>
            <person name="Takehana Y."/>
            <person name="Naruse K."/>
            <person name="Ansai S."/>
            <person name="Kawaguchi M."/>
        </authorList>
    </citation>
    <scope>NUCLEOTIDE SEQUENCE [LARGE SCALE GENOMIC DNA]</scope>
    <source>
        <strain evidence="8">RS831</strain>
        <tissue evidence="8">Whole body</tissue>
    </source>
</reference>
<sequence length="316" mass="34911">MQPCSKWGGSCNLLYLILLYRAAATIYMKQGATVVLSPGPVTGPLGYVKWTHDGNIAAHWRGYEITCFQQFEGRCHINTENGTLTINNLILKDSGTYRVKIDGVITDVTKFKVISPVLKPRISSECNSVNCTLTCESNITEDMEPVWFFWTIDGVQRPGPKDLIITKETGRDFSCTVKNNVSSEDSTDMKNPLDTGNNKIIIFIIIIIIACTVGGLLCLGLVLVGYFCWYKCRNPEHNPEDPSRECLGAKMLEMAPLNGEKDCFTRARHPPPAGQTDAPRGFPRAEVLGPSSWISGSLCEELISGDLRMTFTSTNS</sequence>
<evidence type="ECO:0000256" key="4">
    <source>
        <dbReference type="ARBA" id="ARBA00023180"/>
    </source>
</evidence>
<dbReference type="SUPFAM" id="SSF48726">
    <property type="entry name" value="Immunoglobulin"/>
    <property type="match status" value="2"/>
</dbReference>
<dbReference type="InterPro" id="IPR015631">
    <property type="entry name" value="CD2/SLAM_rcpt"/>
</dbReference>
<evidence type="ECO:0000256" key="3">
    <source>
        <dbReference type="ARBA" id="ARBA00023136"/>
    </source>
</evidence>
<dbReference type="OrthoDB" id="8741746at2759"/>
<dbReference type="PANTHER" id="PTHR12080">
    <property type="entry name" value="SIGNALING LYMPHOCYTIC ACTIVATION MOLECULE"/>
    <property type="match status" value="1"/>
</dbReference>
<feature type="signal peptide" evidence="6">
    <location>
        <begin position="1"/>
        <end position="24"/>
    </location>
</feature>
<keyword evidence="9" id="KW-1185">Reference proteome</keyword>
<dbReference type="InterPro" id="IPR007110">
    <property type="entry name" value="Ig-like_dom"/>
</dbReference>
<keyword evidence="3 5" id="KW-0472">Membrane</keyword>
<dbReference type="EMBL" id="CM012438">
    <property type="protein sequence ID" value="RVE75037.1"/>
    <property type="molecule type" value="Genomic_DNA"/>
</dbReference>
<accession>A0A437DJH1</accession>
<gene>
    <name evidence="8" type="ORF">OJAV_G00012790</name>
</gene>
<dbReference type="Gene3D" id="2.60.40.10">
    <property type="entry name" value="Immunoglobulins"/>
    <property type="match status" value="2"/>
</dbReference>
<evidence type="ECO:0000256" key="6">
    <source>
        <dbReference type="SAM" id="SignalP"/>
    </source>
</evidence>
<evidence type="ECO:0000259" key="7">
    <source>
        <dbReference type="PROSITE" id="PS50835"/>
    </source>
</evidence>
<dbReference type="AlphaFoldDB" id="A0A437DJH1"/>
<protein>
    <recommendedName>
        <fullName evidence="7">Ig-like domain-containing protein</fullName>
    </recommendedName>
</protein>
<keyword evidence="4" id="KW-0325">Glycoprotein</keyword>
<feature type="transmembrane region" description="Helical" evidence="5">
    <location>
        <begin position="200"/>
        <end position="229"/>
    </location>
</feature>
<dbReference type="PROSITE" id="PS50835">
    <property type="entry name" value="IG_LIKE"/>
    <property type="match status" value="1"/>
</dbReference>
<dbReference type="Proteomes" id="UP000283210">
    <property type="component" value="Chromosome 2"/>
</dbReference>
<evidence type="ECO:0000313" key="9">
    <source>
        <dbReference type="Proteomes" id="UP000283210"/>
    </source>
</evidence>
<evidence type="ECO:0000256" key="5">
    <source>
        <dbReference type="SAM" id="Phobius"/>
    </source>
</evidence>
<keyword evidence="5" id="KW-0812">Transmembrane</keyword>
<evidence type="ECO:0000313" key="8">
    <source>
        <dbReference type="EMBL" id="RVE75037.1"/>
    </source>
</evidence>
<organism evidence="8 9">
    <name type="scientific">Oryzias javanicus</name>
    <name type="common">Javanese ricefish</name>
    <name type="synonym">Aplocheilus javanicus</name>
    <dbReference type="NCBI Taxonomy" id="123683"/>
    <lineage>
        <taxon>Eukaryota</taxon>
        <taxon>Metazoa</taxon>
        <taxon>Chordata</taxon>
        <taxon>Craniata</taxon>
        <taxon>Vertebrata</taxon>
        <taxon>Euteleostomi</taxon>
        <taxon>Actinopterygii</taxon>
        <taxon>Neopterygii</taxon>
        <taxon>Teleostei</taxon>
        <taxon>Neoteleostei</taxon>
        <taxon>Acanthomorphata</taxon>
        <taxon>Ovalentaria</taxon>
        <taxon>Atherinomorphae</taxon>
        <taxon>Beloniformes</taxon>
        <taxon>Adrianichthyidae</taxon>
        <taxon>Oryziinae</taxon>
        <taxon>Oryzias</taxon>
    </lineage>
</organism>
<dbReference type="GO" id="GO:0016020">
    <property type="term" value="C:membrane"/>
    <property type="evidence" value="ECO:0007669"/>
    <property type="project" value="UniProtKB-SubCell"/>
</dbReference>
<dbReference type="InterPro" id="IPR013783">
    <property type="entry name" value="Ig-like_fold"/>
</dbReference>
<dbReference type="PANTHER" id="PTHR12080:SF125">
    <property type="entry name" value="CD48 ANTIGEN-LIKE"/>
    <property type="match status" value="1"/>
</dbReference>
<feature type="chain" id="PRO_5019262430" description="Ig-like domain-containing protein" evidence="6">
    <location>
        <begin position="25"/>
        <end position="316"/>
    </location>
</feature>
<evidence type="ECO:0000256" key="1">
    <source>
        <dbReference type="ARBA" id="ARBA00004370"/>
    </source>
</evidence>
<comment type="subcellular location">
    <subcellularLocation>
        <location evidence="1">Membrane</location>
    </subcellularLocation>
</comment>
<dbReference type="InterPro" id="IPR036179">
    <property type="entry name" value="Ig-like_dom_sf"/>
</dbReference>